<organism evidence="3 4">
    <name type="scientific">Elaphomyces granulatus</name>
    <dbReference type="NCBI Taxonomy" id="519963"/>
    <lineage>
        <taxon>Eukaryota</taxon>
        <taxon>Fungi</taxon>
        <taxon>Dikarya</taxon>
        <taxon>Ascomycota</taxon>
        <taxon>Pezizomycotina</taxon>
        <taxon>Eurotiomycetes</taxon>
        <taxon>Eurotiomycetidae</taxon>
        <taxon>Eurotiales</taxon>
        <taxon>Elaphomycetaceae</taxon>
        <taxon>Elaphomyces</taxon>
    </lineage>
</organism>
<keyword evidence="1" id="KW-0238">DNA-binding</keyword>
<comment type="caution">
    <text evidence="3">The sequence shown here is derived from an EMBL/GenBank/DDBJ whole genome shotgun (WGS) entry which is preliminary data.</text>
</comment>
<name>A0A232LRB5_9EURO</name>
<dbReference type="InterPro" id="IPR009057">
    <property type="entry name" value="Homeodomain-like_sf"/>
</dbReference>
<dbReference type="GO" id="GO:0003677">
    <property type="term" value="F:DNA binding"/>
    <property type="evidence" value="ECO:0007669"/>
    <property type="project" value="UniProtKB-KW"/>
</dbReference>
<proteinExistence type="predicted"/>
<dbReference type="Pfam" id="PF03221">
    <property type="entry name" value="HTH_Tnp_Tc5"/>
    <property type="match status" value="1"/>
</dbReference>
<evidence type="ECO:0000313" key="3">
    <source>
        <dbReference type="EMBL" id="OXV06711.1"/>
    </source>
</evidence>
<gene>
    <name evidence="3" type="ORF">Egran_05521</name>
</gene>
<evidence type="ECO:0000259" key="2">
    <source>
        <dbReference type="PROSITE" id="PS51253"/>
    </source>
</evidence>
<keyword evidence="4" id="KW-1185">Reference proteome</keyword>
<dbReference type="AlphaFoldDB" id="A0A232LRB5"/>
<protein>
    <recommendedName>
        <fullName evidence="2">HTH CENPB-type domain-containing protein</fullName>
    </recommendedName>
</protein>
<evidence type="ECO:0000313" key="4">
    <source>
        <dbReference type="Proteomes" id="UP000243515"/>
    </source>
</evidence>
<reference evidence="3 4" key="1">
    <citation type="journal article" date="2015" name="Environ. Microbiol.">
        <title>Metagenome sequence of Elaphomyces granulatus from sporocarp tissue reveals Ascomycota ectomycorrhizal fingerprints of genome expansion and a Proteobacteria-rich microbiome.</title>
        <authorList>
            <person name="Quandt C.A."/>
            <person name="Kohler A."/>
            <person name="Hesse C.N."/>
            <person name="Sharpton T.J."/>
            <person name="Martin F."/>
            <person name="Spatafora J.W."/>
        </authorList>
    </citation>
    <scope>NUCLEOTIDE SEQUENCE [LARGE SCALE GENOMIC DNA]</scope>
    <source>
        <strain evidence="3 4">OSC145934</strain>
    </source>
</reference>
<dbReference type="EMBL" id="NPHW01005486">
    <property type="protein sequence ID" value="OXV06711.1"/>
    <property type="molecule type" value="Genomic_DNA"/>
</dbReference>
<dbReference type="Proteomes" id="UP000243515">
    <property type="component" value="Unassembled WGS sequence"/>
</dbReference>
<evidence type="ECO:0000256" key="1">
    <source>
        <dbReference type="ARBA" id="ARBA00023125"/>
    </source>
</evidence>
<dbReference type="OrthoDB" id="4225981at2759"/>
<accession>A0A232LRB5</accession>
<dbReference type="SUPFAM" id="SSF46689">
    <property type="entry name" value="Homeodomain-like"/>
    <property type="match status" value="1"/>
</dbReference>
<dbReference type="InterPro" id="IPR006600">
    <property type="entry name" value="HTH_CenpB_DNA-bd_dom"/>
</dbReference>
<dbReference type="PROSITE" id="PS51253">
    <property type="entry name" value="HTH_CENPB"/>
    <property type="match status" value="1"/>
</dbReference>
<sequence>MVSEADIKLALDDLKSQKSPNYTATAKKYNVDRNTLSRRYKGICMSNHDAHSAYQKLLPDAQEEVILGYINDLSDRGMPPTPQILENLVIEIVKQPIGRNWITRFCQRYRNEIKSVYLRSIDQARKAADNSAHFAQFYQTV</sequence>
<feature type="domain" description="HTH CENPB-type" evidence="2">
    <location>
        <begin position="50"/>
        <end position="115"/>
    </location>
</feature>